<evidence type="ECO:0000256" key="8">
    <source>
        <dbReference type="ARBA" id="ARBA00022989"/>
    </source>
</evidence>
<protein>
    <submittedName>
        <fullName evidence="17">Uncharacterized protein</fullName>
    </submittedName>
</protein>
<accession>A0AAN7S8M9</accession>
<dbReference type="GO" id="GO:0046872">
    <property type="term" value="F:metal ion binding"/>
    <property type="evidence" value="ECO:0007669"/>
    <property type="project" value="UniProtKB-KW"/>
</dbReference>
<feature type="compositionally biased region" description="Polar residues" evidence="13">
    <location>
        <begin position="9"/>
        <end position="23"/>
    </location>
</feature>
<evidence type="ECO:0000256" key="4">
    <source>
        <dbReference type="ARBA" id="ARBA00022692"/>
    </source>
</evidence>
<evidence type="ECO:0000256" key="6">
    <source>
        <dbReference type="ARBA" id="ARBA00022833"/>
    </source>
</evidence>
<dbReference type="GO" id="GO:0005385">
    <property type="term" value="F:zinc ion transmembrane transporter activity"/>
    <property type="evidence" value="ECO:0007669"/>
    <property type="project" value="TreeGrafter"/>
</dbReference>
<dbReference type="InterPro" id="IPR058533">
    <property type="entry name" value="Cation_efflux_TM"/>
</dbReference>
<feature type="transmembrane region" description="Helical" evidence="14">
    <location>
        <begin position="265"/>
        <end position="286"/>
    </location>
</feature>
<keyword evidence="18" id="KW-1185">Reference proteome</keyword>
<evidence type="ECO:0000256" key="11">
    <source>
        <dbReference type="ARBA" id="ARBA00023329"/>
    </source>
</evidence>
<evidence type="ECO:0000256" key="12">
    <source>
        <dbReference type="ARBA" id="ARBA00048349"/>
    </source>
</evidence>
<evidence type="ECO:0000256" key="1">
    <source>
        <dbReference type="ARBA" id="ARBA00004638"/>
    </source>
</evidence>
<dbReference type="InterPro" id="IPR002524">
    <property type="entry name" value="Cation_efflux"/>
</dbReference>
<dbReference type="InterPro" id="IPR027470">
    <property type="entry name" value="Cation_efflux_CTD"/>
</dbReference>
<comment type="similarity">
    <text evidence="2">Belongs to the cation diffusion facilitator (CDF) transporter (TC 2.A.4) family. SLC30A subfamily.</text>
</comment>
<comment type="caution">
    <text evidence="17">The sequence shown here is derived from an EMBL/GenBank/DDBJ whole genome shotgun (WGS) entry which is preliminary data.</text>
</comment>
<evidence type="ECO:0000256" key="2">
    <source>
        <dbReference type="ARBA" id="ARBA00008873"/>
    </source>
</evidence>
<feature type="transmembrane region" description="Helical" evidence="14">
    <location>
        <begin position="161"/>
        <end position="183"/>
    </location>
</feature>
<dbReference type="Gene3D" id="1.20.1510.10">
    <property type="entry name" value="Cation efflux protein transmembrane domain"/>
    <property type="match status" value="1"/>
</dbReference>
<dbReference type="Pfam" id="PF16916">
    <property type="entry name" value="ZT_dimer"/>
    <property type="match status" value="1"/>
</dbReference>
<dbReference type="GO" id="GO:0005886">
    <property type="term" value="C:plasma membrane"/>
    <property type="evidence" value="ECO:0007669"/>
    <property type="project" value="TreeGrafter"/>
</dbReference>
<evidence type="ECO:0000256" key="9">
    <source>
        <dbReference type="ARBA" id="ARBA00023065"/>
    </source>
</evidence>
<dbReference type="GO" id="GO:0010043">
    <property type="term" value="P:response to zinc ion"/>
    <property type="evidence" value="ECO:0007669"/>
    <property type="project" value="TreeGrafter"/>
</dbReference>
<keyword evidence="11" id="KW-0968">Cytoplasmic vesicle</keyword>
<feature type="transmembrane region" description="Helical" evidence="14">
    <location>
        <begin position="236"/>
        <end position="259"/>
    </location>
</feature>
<evidence type="ECO:0000256" key="7">
    <source>
        <dbReference type="ARBA" id="ARBA00022906"/>
    </source>
</evidence>
<name>A0AAN7S8M9_9COLE</name>
<feature type="region of interest" description="Disordered" evidence="13">
    <location>
        <begin position="1"/>
        <end position="23"/>
    </location>
</feature>
<gene>
    <name evidence="17" type="ORF">RN001_010622</name>
</gene>
<evidence type="ECO:0000256" key="5">
    <source>
        <dbReference type="ARBA" id="ARBA00022723"/>
    </source>
</evidence>
<feature type="domain" description="Cation efflux protein cytoplasmic" evidence="16">
    <location>
        <begin position="298"/>
        <end position="372"/>
    </location>
</feature>
<feature type="transmembrane region" description="Helical" evidence="14">
    <location>
        <begin position="131"/>
        <end position="149"/>
    </location>
</feature>
<keyword evidence="9" id="KW-0406">Ion transport</keyword>
<dbReference type="GO" id="GO:0030658">
    <property type="term" value="C:transport vesicle membrane"/>
    <property type="evidence" value="ECO:0007669"/>
    <property type="project" value="UniProtKB-SubCell"/>
</dbReference>
<feature type="domain" description="Cation efflux protein transmembrane" evidence="15">
    <location>
        <begin position="94"/>
        <end position="294"/>
    </location>
</feature>
<evidence type="ECO:0000313" key="17">
    <source>
        <dbReference type="EMBL" id="KAK4878116.1"/>
    </source>
</evidence>
<keyword evidence="7" id="KW-0864">Zinc transport</keyword>
<dbReference type="PANTHER" id="PTHR11562:SF17">
    <property type="entry name" value="RE54080P-RELATED"/>
    <property type="match status" value="1"/>
</dbReference>
<dbReference type="AlphaFoldDB" id="A0AAN7S8M9"/>
<feature type="transmembrane region" description="Helical" evidence="14">
    <location>
        <begin position="90"/>
        <end position="111"/>
    </location>
</feature>
<comment type="subcellular location">
    <subcellularLocation>
        <location evidence="1">Cytoplasmic vesicle</location>
        <location evidence="1">Secretory vesicle membrane</location>
        <topology evidence="1">Multi-pass membrane protein</topology>
    </subcellularLocation>
</comment>
<keyword evidence="3" id="KW-0813">Transport</keyword>
<reference evidence="18" key="1">
    <citation type="submission" date="2023-01" db="EMBL/GenBank/DDBJ databases">
        <title>Key to firefly adult light organ development and bioluminescence: homeobox transcription factors regulate luciferase expression and transportation to peroxisome.</title>
        <authorList>
            <person name="Fu X."/>
        </authorList>
    </citation>
    <scope>NUCLEOTIDE SEQUENCE [LARGE SCALE GENOMIC DNA]</scope>
</reference>
<evidence type="ECO:0000256" key="10">
    <source>
        <dbReference type="ARBA" id="ARBA00023136"/>
    </source>
</evidence>
<dbReference type="PANTHER" id="PTHR11562">
    <property type="entry name" value="CATION EFFLUX PROTEIN/ ZINC TRANSPORTER"/>
    <property type="match status" value="1"/>
</dbReference>
<dbReference type="InterPro" id="IPR050681">
    <property type="entry name" value="CDF/SLC30A"/>
</dbReference>
<evidence type="ECO:0000256" key="13">
    <source>
        <dbReference type="SAM" id="MobiDB-lite"/>
    </source>
</evidence>
<keyword evidence="4 14" id="KW-0812">Transmembrane</keyword>
<evidence type="ECO:0000313" key="18">
    <source>
        <dbReference type="Proteomes" id="UP001353858"/>
    </source>
</evidence>
<evidence type="ECO:0000256" key="14">
    <source>
        <dbReference type="SAM" id="Phobius"/>
    </source>
</evidence>
<dbReference type="NCBIfam" id="TIGR01297">
    <property type="entry name" value="CDF"/>
    <property type="match status" value="1"/>
</dbReference>
<organism evidence="17 18">
    <name type="scientific">Aquatica leii</name>
    <dbReference type="NCBI Taxonomy" id="1421715"/>
    <lineage>
        <taxon>Eukaryota</taxon>
        <taxon>Metazoa</taxon>
        <taxon>Ecdysozoa</taxon>
        <taxon>Arthropoda</taxon>
        <taxon>Hexapoda</taxon>
        <taxon>Insecta</taxon>
        <taxon>Pterygota</taxon>
        <taxon>Neoptera</taxon>
        <taxon>Endopterygota</taxon>
        <taxon>Coleoptera</taxon>
        <taxon>Polyphaga</taxon>
        <taxon>Elateriformia</taxon>
        <taxon>Elateroidea</taxon>
        <taxon>Lampyridae</taxon>
        <taxon>Luciolinae</taxon>
        <taxon>Aquatica</taxon>
    </lineage>
</organism>
<dbReference type="Proteomes" id="UP001353858">
    <property type="component" value="Unassembled WGS sequence"/>
</dbReference>
<dbReference type="SUPFAM" id="SSF161111">
    <property type="entry name" value="Cation efflux protein transmembrane domain-like"/>
    <property type="match status" value="1"/>
</dbReference>
<keyword evidence="6" id="KW-0862">Zinc</keyword>
<proteinExistence type="inferred from homology"/>
<evidence type="ECO:0000256" key="3">
    <source>
        <dbReference type="ARBA" id="ARBA00022448"/>
    </source>
</evidence>
<keyword evidence="5" id="KW-0479">Metal-binding</keyword>
<dbReference type="InterPro" id="IPR027469">
    <property type="entry name" value="Cation_efflux_TMD_sf"/>
</dbReference>
<keyword evidence="10 14" id="KW-0472">Membrane</keyword>
<keyword evidence="8 14" id="KW-1133">Transmembrane helix</keyword>
<dbReference type="EMBL" id="JARPUR010000004">
    <property type="protein sequence ID" value="KAK4878116.1"/>
    <property type="molecule type" value="Genomic_DNA"/>
</dbReference>
<sequence length="387" mass="43250">MEKDEVNGFSRNDQSTYGSIPTSSTQKSKRIVYYVVGKPSVGLLPVFQGQIIAVDSDSDVTQSSKDKACTKKVYDAHCQKYRSKKFDEAAWNKLVLASALCFTFMVLEGLGGYFSRSLAIATDAAHLLADFASYIISLFAVWLATRSASKKMPFGWNRVEVLGALVSILLIWVVTGELVYLAAMRLIKKEFEIDAKIMLITSMFGVLINFIIGFTLHAHGHDHGVYADENINVRAAFIHVIGDILQSIGVCIAAIVIFIRPDLSIIDPICTFIFSVLVLFSTCNILKDSLLVLMNRLPKSINYNEVMEEFINIEGVRKVYNMKMWALTPEKIALAVHVISNPGVNPQDILEAASKKIHKKYNFFEMTLQIEQVGDSTEYEEKEMSVD</sequence>
<feature type="transmembrane region" description="Helical" evidence="14">
    <location>
        <begin position="195"/>
        <end position="216"/>
    </location>
</feature>
<dbReference type="Pfam" id="PF01545">
    <property type="entry name" value="Cation_efflux"/>
    <property type="match status" value="1"/>
</dbReference>
<dbReference type="FunFam" id="1.20.1510.10:FF:000002">
    <property type="entry name" value="zinc transporter 3 isoform X1"/>
    <property type="match status" value="1"/>
</dbReference>
<evidence type="ECO:0000259" key="16">
    <source>
        <dbReference type="Pfam" id="PF16916"/>
    </source>
</evidence>
<evidence type="ECO:0000259" key="15">
    <source>
        <dbReference type="Pfam" id="PF01545"/>
    </source>
</evidence>
<comment type="catalytic activity">
    <reaction evidence="12">
        <text>Zn(2+)(in) + 2 H(+)(out) = Zn(2+)(out) + 2 H(+)(in)</text>
        <dbReference type="Rhea" id="RHEA:72627"/>
        <dbReference type="ChEBI" id="CHEBI:15378"/>
        <dbReference type="ChEBI" id="CHEBI:29105"/>
    </reaction>
</comment>